<dbReference type="PIRSF" id="PIRSF000654">
    <property type="entry name" value="Integrin-linked_kinase"/>
    <property type="match status" value="1"/>
</dbReference>
<dbReference type="PANTHER" id="PTHR45998:SF2">
    <property type="entry name" value="SERINE_THREONINE-PROTEIN KINASE 16"/>
    <property type="match status" value="1"/>
</dbReference>
<evidence type="ECO:0000313" key="12">
    <source>
        <dbReference type="EMBL" id="KAL0268042.1"/>
    </source>
</evidence>
<sequence length="317" mass="36274">MNTFGLNIIFRNGCFCGRETIRVKTKKYYIKEVIGEGGFSSVYLVEDSSTKKLYAVKKIICHSMDDQTVALNEVKVHNKVDHENVIKLVDYDIDGIPDPVLNATSQIYLLLPYYKRGTLHDELQKRSILKKPFEPSEVLEMFLKICNGVKAFHQLKEPLAHRDLKTANILLDTDFTPVIMDLGSATGARMDIKNLSDAQSLQDLAAERCSMPYRAPELFSVTPHTSVDERTDIWSLACILYAMCFFKSPFDAVYERGDSVALAVLSENLTYPERHIYGKEMEELIEFMFKVNPTERPFIDQVIEKVEETLRKYTTTV</sequence>
<feature type="binding site" evidence="9">
    <location>
        <position position="58"/>
    </location>
    <ligand>
        <name>ATP</name>
        <dbReference type="ChEBI" id="CHEBI:30616"/>
    </ligand>
</feature>
<comment type="catalytic activity">
    <reaction evidence="7">
        <text>L-threonyl-[protein] + ATP = O-phospho-L-threonyl-[protein] + ADP + H(+)</text>
        <dbReference type="Rhea" id="RHEA:46608"/>
        <dbReference type="Rhea" id="RHEA-COMP:11060"/>
        <dbReference type="Rhea" id="RHEA-COMP:11605"/>
        <dbReference type="ChEBI" id="CHEBI:15378"/>
        <dbReference type="ChEBI" id="CHEBI:30013"/>
        <dbReference type="ChEBI" id="CHEBI:30616"/>
        <dbReference type="ChEBI" id="CHEBI:61977"/>
        <dbReference type="ChEBI" id="CHEBI:456216"/>
        <dbReference type="EC" id="2.7.11.1"/>
    </reaction>
</comment>
<dbReference type="AlphaFoldDB" id="A0AAW2HE59"/>
<keyword evidence="6 9" id="KW-0067">ATP-binding</keyword>
<dbReference type="InterPro" id="IPR000719">
    <property type="entry name" value="Prot_kinase_dom"/>
</dbReference>
<evidence type="ECO:0000256" key="5">
    <source>
        <dbReference type="ARBA" id="ARBA00022777"/>
    </source>
</evidence>
<comment type="catalytic activity">
    <reaction evidence="8">
        <text>L-seryl-[protein] + ATP = O-phospho-L-seryl-[protein] + ADP + H(+)</text>
        <dbReference type="Rhea" id="RHEA:17989"/>
        <dbReference type="Rhea" id="RHEA-COMP:9863"/>
        <dbReference type="Rhea" id="RHEA-COMP:11604"/>
        <dbReference type="ChEBI" id="CHEBI:15378"/>
        <dbReference type="ChEBI" id="CHEBI:29999"/>
        <dbReference type="ChEBI" id="CHEBI:30616"/>
        <dbReference type="ChEBI" id="CHEBI:83421"/>
        <dbReference type="ChEBI" id="CHEBI:456216"/>
        <dbReference type="EC" id="2.7.11.1"/>
    </reaction>
</comment>
<comment type="similarity">
    <text evidence="10">Belongs to the protein kinase superfamily.</text>
</comment>
<feature type="domain" description="Protein kinase" evidence="11">
    <location>
        <begin position="28"/>
        <end position="310"/>
    </location>
</feature>
<evidence type="ECO:0000256" key="2">
    <source>
        <dbReference type="ARBA" id="ARBA00022527"/>
    </source>
</evidence>
<proteinExistence type="inferred from homology"/>
<evidence type="ECO:0000256" key="3">
    <source>
        <dbReference type="ARBA" id="ARBA00022679"/>
    </source>
</evidence>
<dbReference type="GO" id="GO:0005524">
    <property type="term" value="F:ATP binding"/>
    <property type="evidence" value="ECO:0007669"/>
    <property type="project" value="UniProtKB-UniRule"/>
</dbReference>
<evidence type="ECO:0000256" key="10">
    <source>
        <dbReference type="RuleBase" id="RU000304"/>
    </source>
</evidence>
<dbReference type="GO" id="GO:0004674">
    <property type="term" value="F:protein serine/threonine kinase activity"/>
    <property type="evidence" value="ECO:0007669"/>
    <property type="project" value="UniProtKB-KW"/>
</dbReference>
<dbReference type="InterPro" id="IPR011009">
    <property type="entry name" value="Kinase-like_dom_sf"/>
</dbReference>
<comment type="caution">
    <text evidence="12">The sequence shown here is derived from an EMBL/GenBank/DDBJ whole genome shotgun (WGS) entry which is preliminary data.</text>
</comment>
<evidence type="ECO:0000256" key="6">
    <source>
        <dbReference type="ARBA" id="ARBA00022840"/>
    </source>
</evidence>
<accession>A0AAW2HE59</accession>
<dbReference type="EC" id="2.7.11.1" evidence="1"/>
<evidence type="ECO:0000256" key="8">
    <source>
        <dbReference type="ARBA" id="ARBA00048679"/>
    </source>
</evidence>
<protein>
    <recommendedName>
        <fullName evidence="1">non-specific serine/threonine protein kinase</fullName>
        <ecNumber evidence="1">2.7.11.1</ecNumber>
    </recommendedName>
</protein>
<reference evidence="12" key="1">
    <citation type="journal article" date="2024" name="Gigascience">
        <title>Chromosome-level genome of the poultry shaft louse Menopon gallinae provides insight into the host-switching and adaptive evolution of parasitic lice.</title>
        <authorList>
            <person name="Xu Y."/>
            <person name="Ma L."/>
            <person name="Liu S."/>
            <person name="Liang Y."/>
            <person name="Liu Q."/>
            <person name="He Z."/>
            <person name="Tian L."/>
            <person name="Duan Y."/>
            <person name="Cai W."/>
            <person name="Li H."/>
            <person name="Song F."/>
        </authorList>
    </citation>
    <scope>NUCLEOTIDE SEQUENCE</scope>
    <source>
        <strain evidence="12">Cailab_2023a</strain>
    </source>
</reference>
<keyword evidence="5" id="KW-0418">Kinase</keyword>
<gene>
    <name evidence="12" type="ORF">PYX00_010125</name>
</gene>
<dbReference type="Gene3D" id="1.10.510.10">
    <property type="entry name" value="Transferase(Phosphotransferase) domain 1"/>
    <property type="match status" value="1"/>
</dbReference>
<evidence type="ECO:0000259" key="11">
    <source>
        <dbReference type="PROSITE" id="PS50011"/>
    </source>
</evidence>
<evidence type="ECO:0000256" key="9">
    <source>
        <dbReference type="PROSITE-ProRule" id="PRU10141"/>
    </source>
</evidence>
<keyword evidence="2 10" id="KW-0723">Serine/threonine-protein kinase</keyword>
<dbReference type="InterPro" id="IPR008271">
    <property type="entry name" value="Ser/Thr_kinase_AS"/>
</dbReference>
<dbReference type="Pfam" id="PF00069">
    <property type="entry name" value="Pkinase"/>
    <property type="match status" value="1"/>
</dbReference>
<dbReference type="EMBL" id="JARGDH010000005">
    <property type="protein sequence ID" value="KAL0268042.1"/>
    <property type="molecule type" value="Genomic_DNA"/>
</dbReference>
<evidence type="ECO:0000256" key="4">
    <source>
        <dbReference type="ARBA" id="ARBA00022741"/>
    </source>
</evidence>
<dbReference type="SMART" id="SM00220">
    <property type="entry name" value="S_TKc"/>
    <property type="match status" value="1"/>
</dbReference>
<keyword evidence="3" id="KW-0808">Transferase</keyword>
<dbReference type="SUPFAM" id="SSF56112">
    <property type="entry name" value="Protein kinase-like (PK-like)"/>
    <property type="match status" value="1"/>
</dbReference>
<dbReference type="GO" id="GO:0005794">
    <property type="term" value="C:Golgi apparatus"/>
    <property type="evidence" value="ECO:0007669"/>
    <property type="project" value="TreeGrafter"/>
</dbReference>
<dbReference type="PROSITE" id="PS00107">
    <property type="entry name" value="PROTEIN_KINASE_ATP"/>
    <property type="match status" value="1"/>
</dbReference>
<evidence type="ECO:0000256" key="7">
    <source>
        <dbReference type="ARBA" id="ARBA00047899"/>
    </source>
</evidence>
<dbReference type="InterPro" id="IPR017441">
    <property type="entry name" value="Protein_kinase_ATP_BS"/>
</dbReference>
<evidence type="ECO:0000256" key="1">
    <source>
        <dbReference type="ARBA" id="ARBA00012513"/>
    </source>
</evidence>
<dbReference type="PROSITE" id="PS00108">
    <property type="entry name" value="PROTEIN_KINASE_ST"/>
    <property type="match status" value="1"/>
</dbReference>
<organism evidence="12">
    <name type="scientific">Menopon gallinae</name>
    <name type="common">poultry shaft louse</name>
    <dbReference type="NCBI Taxonomy" id="328185"/>
    <lineage>
        <taxon>Eukaryota</taxon>
        <taxon>Metazoa</taxon>
        <taxon>Ecdysozoa</taxon>
        <taxon>Arthropoda</taxon>
        <taxon>Hexapoda</taxon>
        <taxon>Insecta</taxon>
        <taxon>Pterygota</taxon>
        <taxon>Neoptera</taxon>
        <taxon>Paraneoptera</taxon>
        <taxon>Psocodea</taxon>
        <taxon>Troctomorpha</taxon>
        <taxon>Phthiraptera</taxon>
        <taxon>Amblycera</taxon>
        <taxon>Menoponidae</taxon>
        <taxon>Menopon</taxon>
    </lineage>
</organism>
<dbReference type="PROSITE" id="PS50011">
    <property type="entry name" value="PROTEIN_KINASE_DOM"/>
    <property type="match status" value="1"/>
</dbReference>
<name>A0AAW2HE59_9NEOP</name>
<dbReference type="PANTHER" id="PTHR45998">
    <property type="entry name" value="SERINE/THREONINE-PROTEIN KINASE 16"/>
    <property type="match status" value="1"/>
</dbReference>
<keyword evidence="4 9" id="KW-0547">Nucleotide-binding</keyword>
<dbReference type="InterPro" id="IPR052239">
    <property type="entry name" value="Ser/Thr-specific_kinases"/>
</dbReference>